<dbReference type="EMBL" id="CM037616">
    <property type="protein sequence ID" value="KAH7991648.1"/>
    <property type="molecule type" value="Genomic_DNA"/>
</dbReference>
<dbReference type="Proteomes" id="UP000827872">
    <property type="component" value="Linkage Group LG03"/>
</dbReference>
<organism evidence="1 2">
    <name type="scientific">Sphaerodactylus townsendi</name>
    <dbReference type="NCBI Taxonomy" id="933632"/>
    <lineage>
        <taxon>Eukaryota</taxon>
        <taxon>Metazoa</taxon>
        <taxon>Chordata</taxon>
        <taxon>Craniata</taxon>
        <taxon>Vertebrata</taxon>
        <taxon>Euteleostomi</taxon>
        <taxon>Lepidosauria</taxon>
        <taxon>Squamata</taxon>
        <taxon>Bifurcata</taxon>
        <taxon>Gekkota</taxon>
        <taxon>Sphaerodactylidae</taxon>
        <taxon>Sphaerodactylus</taxon>
    </lineage>
</organism>
<proteinExistence type="predicted"/>
<evidence type="ECO:0000313" key="1">
    <source>
        <dbReference type="EMBL" id="KAH7991648.1"/>
    </source>
</evidence>
<keyword evidence="2" id="KW-1185">Reference proteome</keyword>
<comment type="caution">
    <text evidence="1">The sequence shown here is derived from an EMBL/GenBank/DDBJ whole genome shotgun (WGS) entry which is preliminary data.</text>
</comment>
<accession>A0ACB8EGP8</accession>
<evidence type="ECO:0000313" key="2">
    <source>
        <dbReference type="Proteomes" id="UP000827872"/>
    </source>
</evidence>
<reference evidence="1" key="1">
    <citation type="submission" date="2021-08" db="EMBL/GenBank/DDBJ databases">
        <title>The first chromosome-level gecko genome reveals the dynamic sex chromosomes of Neotropical dwarf geckos (Sphaerodactylidae: Sphaerodactylus).</title>
        <authorList>
            <person name="Pinto B.J."/>
            <person name="Keating S.E."/>
            <person name="Gamble T."/>
        </authorList>
    </citation>
    <scope>NUCLEOTIDE SEQUENCE</scope>
    <source>
        <strain evidence="1">TG3544</strain>
    </source>
</reference>
<sequence>MRHKTPKDHWFGLRIQKEGRPWKWTNGTIFSNWFKIRGNGFCAYLDDDGASSSRCDTPRNWICTKSPHSDGWEEFQGFPTHNSSLVHGYQVTRKNCSVPENQLKEGGR</sequence>
<gene>
    <name evidence="1" type="ORF">K3G42_008364</name>
</gene>
<protein>
    <submittedName>
        <fullName evidence="1">Uncharacterized protein</fullName>
    </submittedName>
</protein>
<name>A0ACB8EGP8_9SAUR</name>